<dbReference type="GO" id="GO:0005615">
    <property type="term" value="C:extracellular space"/>
    <property type="evidence" value="ECO:0007669"/>
    <property type="project" value="InterPro"/>
</dbReference>
<dbReference type="Gene3D" id="2.60.40.1940">
    <property type="match status" value="1"/>
</dbReference>
<dbReference type="KEGG" id="asn:102374090"/>
<dbReference type="Pfam" id="PF17789">
    <property type="entry name" value="MG4"/>
    <property type="match status" value="1"/>
</dbReference>
<keyword evidence="12" id="KW-1185">Reference proteome</keyword>
<evidence type="ECO:0000259" key="10">
    <source>
        <dbReference type="SMART" id="SM01360"/>
    </source>
</evidence>
<dbReference type="InterPro" id="IPR009048">
    <property type="entry name" value="A-macroglobulin_rcpt-bd"/>
</dbReference>
<dbReference type="InterPro" id="IPR008930">
    <property type="entry name" value="Terpenoid_cyclase/PrenylTrfase"/>
</dbReference>
<comment type="similarity">
    <text evidence="2">Belongs to the protease inhibitor I39 (alpha-2-macroglobulin) family.</text>
</comment>
<dbReference type="FunFam" id="1.50.10.20:FF:000001">
    <property type="entry name" value="CD109 isoform 1"/>
    <property type="match status" value="1"/>
</dbReference>
<evidence type="ECO:0000256" key="4">
    <source>
        <dbReference type="ARBA" id="ARBA00022690"/>
    </source>
</evidence>
<dbReference type="Gene3D" id="2.20.130.20">
    <property type="match status" value="2"/>
</dbReference>
<comment type="subcellular location">
    <subcellularLocation>
        <location evidence="1">Secreted</location>
    </subcellularLocation>
</comment>
<keyword evidence="3" id="KW-0964">Secreted</keyword>
<dbReference type="STRING" id="38654.A0A3Q0HI57"/>
<dbReference type="PANTHER" id="PTHR11412">
    <property type="entry name" value="MACROGLOBULIN / COMPLEMENT"/>
    <property type="match status" value="1"/>
</dbReference>
<dbReference type="CDD" id="cd02897">
    <property type="entry name" value="A2M_2"/>
    <property type="match status" value="1"/>
</dbReference>
<proteinExistence type="inferred from homology"/>
<accession>A0A3Q0HI57</accession>
<feature type="domain" description="Alpha-macroglobulin receptor-binding" evidence="11">
    <location>
        <begin position="1402"/>
        <end position="1489"/>
    </location>
</feature>
<dbReference type="FunFam" id="2.60.40.1930:FF:000001">
    <property type="entry name" value="CD109 isoform 3"/>
    <property type="match status" value="1"/>
</dbReference>
<dbReference type="InterPro" id="IPR040839">
    <property type="entry name" value="MG4"/>
</dbReference>
<dbReference type="InterPro" id="IPR001599">
    <property type="entry name" value="Macroglobln_a2"/>
</dbReference>
<evidence type="ECO:0000256" key="7">
    <source>
        <dbReference type="ARBA" id="ARBA00023157"/>
    </source>
</evidence>
<evidence type="ECO:0000256" key="8">
    <source>
        <dbReference type="ARBA" id="ARBA00023180"/>
    </source>
</evidence>
<dbReference type="SMART" id="SM01419">
    <property type="entry name" value="Thiol-ester_cl"/>
    <property type="match status" value="1"/>
</dbReference>
<evidence type="ECO:0000256" key="2">
    <source>
        <dbReference type="ARBA" id="ARBA00010952"/>
    </source>
</evidence>
<evidence type="ECO:0000256" key="3">
    <source>
        <dbReference type="ARBA" id="ARBA00022525"/>
    </source>
</evidence>
<dbReference type="PANTHER" id="PTHR11412:SF182">
    <property type="entry name" value="ALPHA-2-MACROGLOBULIN-LIKE PROTEIN 1"/>
    <property type="match status" value="1"/>
</dbReference>
<dbReference type="InParanoid" id="A0A3Q0HI57"/>
<name>A0A3Q0HI57_ALLSI</name>
<dbReference type="Pfam" id="PF07703">
    <property type="entry name" value="A2M_BRD"/>
    <property type="match status" value="1"/>
</dbReference>
<evidence type="ECO:0000256" key="6">
    <source>
        <dbReference type="ARBA" id="ARBA00022900"/>
    </source>
</evidence>
<sequence length="1494" mass="166594">MAATGKGLICIPGRISHQGIMTVRKTGLQTRVQSLEASLRKASQQEGTLLQLWITTSWKFSNSDQNPKTAAGSYLDAGWTQSTRHYLAVIPADLHYPSVQVACLHITCNEEKIYAMLSIEQSEGYNVLVHNEIQQKRSFMCSKFQVSPPAGGTEEVATIKLFITGRRISISEEKKVLIHRLGTSTFIQTDKPIYKPGQTVKFRIVTMNEDFIALNNSYPFVFLQDPNNNRIGQWLDVVAQDGIADLSFQLAAEPPLGMYVINVANGKAYSSFSVEEYVLPKFEVIFEKPIHIYVLDKTFPLQVCGRYTYGKGVQGGMEVTLCRKRWSLPSPDKSDLCKSYLSQTDKMGCFSTSVNLGDFLQVSSNFRDSIDAMVTLKEIDTGVQVNASGNFFISRTAGRATFEEANPYYYSGEVYTGKVKMVDHQGRLMNSTNVYLIVNYKGKQFTAMFTTDDSGRAYFELDTNAWGDNPVSLEGRFLPQDPEYVPGTAGVVYQNAYHFIQPFYTTTESFLRIVRVPEILPCGKMQQVKVDYKIDPRDLMHGSKHMTFSYYVTGKKGLILSGQKSVWVGLPSMMSGHFFIPLVFTSDYAPAPTIIVYVIFPTGGIIADSAPFSVSMCFKNKVKLGFSEEEALPGSDVSLQMQAAPGSVCAVRAVDQSVLLMRPEKELSNSVIYGLFPYIYRSGYPYQVSEDNYCWFPDAQQPDVFTLFKAMGLKVLSNTNIQKPRECLITTPKPYMWDEIRPFLQTFSMTGTTTTLGITTPMPVPTIEEKVRKYFPETWIWDLFPIGPKGNRNVTVTVPDTITQWKAGMFCTAETGFGLAPTTSLRTFKPFFVEPTLPYAVIRGETFVLKATVFNYLPKCIMIQVTLAESSNYQLELCKSCLYTTCLCGNEAKTFQWEVTPTYLGLVNITLSTEALATKELCGKERPFVPARGRTDTLIKPLLVQPEGVLVEKAHSSLLCPKEGNPVQDLVPLKLPSNVVKGSARATVSIIGDIMVIALQNLDRLVKMPQGCGEQNMVLFAPIIYVLQYLEKTGQLTPEIRDRATGFLCSGHQRQLLYKHHDGSYSAFGTRDEDGNTWLTAFVAKCFEQAKRYIFLDDRNVRDALSWIQLHQLPNGCFESVGKLFNTAIKGGVDGEFPLAAYITAAYLETGEMVNSSVVQKALGCLTQALPNITSTYTKALLAYAFTLAQDTQHMKQLFQELDQKAIKAGGQIHWSQAPSKPPSTSTWSQPQSVDVELTAYMLLALLSKPVTRADIATASSIVAWLTKQQNAYGGFASTQDTVVALQALAKYAALTYSKEADLEVMVASQGSFERKFQVTHKNRLLLQQETLTEVPGKYSLQAKGRGCVFAQMVLRYHEPPPQASVTFALHITTELVNCNSRDVSILTLRVSVSYIGRRVVSNMVIVEVSLLSGFILASSSSTSLQQNPLVRRMEMSRSSVSIYVDQLSNTSQTYALKLEREIKVTNLKPRHIKVYDYYQPEEQALAEYRAVCS</sequence>
<dbReference type="SMART" id="SM01360">
    <property type="entry name" value="A2M"/>
    <property type="match status" value="1"/>
</dbReference>
<evidence type="ECO:0000313" key="12">
    <source>
        <dbReference type="Proteomes" id="UP000189705"/>
    </source>
</evidence>
<keyword evidence="8" id="KW-0325">Glycoprotein</keyword>
<evidence type="ECO:0000313" key="13">
    <source>
        <dbReference type="RefSeq" id="XP_025070168.1"/>
    </source>
</evidence>
<dbReference type="Gene3D" id="2.60.40.1930">
    <property type="match status" value="2"/>
</dbReference>
<dbReference type="InterPro" id="IPR011626">
    <property type="entry name" value="Alpha-macroglobulin_TED"/>
</dbReference>
<dbReference type="Gene3D" id="2.60.40.10">
    <property type="entry name" value="Immunoglobulins"/>
    <property type="match status" value="1"/>
</dbReference>
<organism evidence="12 13">
    <name type="scientific">Alligator sinensis</name>
    <name type="common">Chinese alligator</name>
    <dbReference type="NCBI Taxonomy" id="38654"/>
    <lineage>
        <taxon>Eukaryota</taxon>
        <taxon>Metazoa</taxon>
        <taxon>Chordata</taxon>
        <taxon>Craniata</taxon>
        <taxon>Vertebrata</taxon>
        <taxon>Euteleostomi</taxon>
        <taxon>Archelosauria</taxon>
        <taxon>Archosauria</taxon>
        <taxon>Crocodylia</taxon>
        <taxon>Alligatoridae</taxon>
        <taxon>Alligatorinae</taxon>
        <taxon>Alligator</taxon>
    </lineage>
</organism>
<dbReference type="Pfam" id="PF07677">
    <property type="entry name" value="A2M_recep"/>
    <property type="match status" value="1"/>
</dbReference>
<dbReference type="InterPro" id="IPR041555">
    <property type="entry name" value="MG3"/>
</dbReference>
<dbReference type="InterPro" id="IPR041813">
    <property type="entry name" value="A2M_TED"/>
</dbReference>
<dbReference type="Pfam" id="PF07678">
    <property type="entry name" value="TED_complement"/>
    <property type="match status" value="1"/>
</dbReference>
<gene>
    <name evidence="13" type="primary">LOC102374090</name>
</gene>
<dbReference type="SMART" id="SM01359">
    <property type="entry name" value="A2M_N_2"/>
    <property type="match status" value="1"/>
</dbReference>
<dbReference type="Gene3D" id="2.60.40.690">
    <property type="entry name" value="Alpha-macroglobulin, receptor-binding domain"/>
    <property type="match status" value="1"/>
</dbReference>
<evidence type="ECO:0000259" key="11">
    <source>
        <dbReference type="SMART" id="SM01361"/>
    </source>
</evidence>
<keyword evidence="4" id="KW-0646">Protease inhibitor</keyword>
<dbReference type="InterPro" id="IPR050473">
    <property type="entry name" value="A2M/Complement_sys"/>
</dbReference>
<dbReference type="GeneID" id="102374090"/>
<evidence type="ECO:0000256" key="1">
    <source>
        <dbReference type="ARBA" id="ARBA00004613"/>
    </source>
</evidence>
<dbReference type="InterPro" id="IPR036595">
    <property type="entry name" value="A-macroglobulin_rcpt-bd_sf"/>
</dbReference>
<dbReference type="InterPro" id="IPR014756">
    <property type="entry name" value="Ig_E-set"/>
</dbReference>
<keyword evidence="7" id="KW-1015">Disulfide bond</keyword>
<evidence type="ECO:0000256" key="5">
    <source>
        <dbReference type="ARBA" id="ARBA00022729"/>
    </source>
</evidence>
<feature type="domain" description="Alpha-2-macroglobulin" evidence="10">
    <location>
        <begin position="778"/>
        <end position="867"/>
    </location>
</feature>
<dbReference type="GO" id="GO:0004867">
    <property type="term" value="F:serine-type endopeptidase inhibitor activity"/>
    <property type="evidence" value="ECO:0007669"/>
    <property type="project" value="UniProtKB-KW"/>
</dbReference>
<dbReference type="InterPro" id="IPR002890">
    <property type="entry name" value="MG2"/>
</dbReference>
<evidence type="ECO:0000259" key="9">
    <source>
        <dbReference type="SMART" id="SM01359"/>
    </source>
</evidence>
<dbReference type="Proteomes" id="UP000189705">
    <property type="component" value="Unplaced"/>
</dbReference>
<dbReference type="Gene3D" id="2.60.120.1540">
    <property type="match status" value="1"/>
</dbReference>
<dbReference type="InterPro" id="IPR047565">
    <property type="entry name" value="Alpha-macroglob_thiol-ester_cl"/>
</dbReference>
<dbReference type="InterPro" id="IPR011625">
    <property type="entry name" value="A2M_N_BRD"/>
</dbReference>
<dbReference type="RefSeq" id="XP_025070168.1">
    <property type="nucleotide sequence ID" value="XM_025214383.1"/>
</dbReference>
<dbReference type="SUPFAM" id="SSF81296">
    <property type="entry name" value="E set domains"/>
    <property type="match status" value="1"/>
</dbReference>
<dbReference type="Gene3D" id="1.50.10.20">
    <property type="match status" value="1"/>
</dbReference>
<dbReference type="InterPro" id="IPR019742">
    <property type="entry name" value="MacrogloblnA2_CS"/>
</dbReference>
<dbReference type="PROSITE" id="PS00477">
    <property type="entry name" value="ALPHA_2_MACROGLOBULIN"/>
    <property type="match status" value="1"/>
</dbReference>
<reference evidence="13" key="1">
    <citation type="submission" date="2025-08" db="UniProtKB">
        <authorList>
            <consortium name="RefSeq"/>
        </authorList>
    </citation>
    <scope>IDENTIFICATION</scope>
</reference>
<dbReference type="InterPro" id="IPR013783">
    <property type="entry name" value="Ig-like_fold"/>
</dbReference>
<dbReference type="SUPFAM" id="SSF48239">
    <property type="entry name" value="Terpenoid cyclases/Protein prenyltransferases"/>
    <property type="match status" value="1"/>
</dbReference>
<dbReference type="SUPFAM" id="SSF49410">
    <property type="entry name" value="Alpha-macroglobulin receptor domain"/>
    <property type="match status" value="1"/>
</dbReference>
<keyword evidence="6" id="KW-0722">Serine protease inhibitor</keyword>
<dbReference type="SMART" id="SM01361">
    <property type="entry name" value="A2M_recep"/>
    <property type="match status" value="1"/>
</dbReference>
<dbReference type="Pfam" id="PF00207">
    <property type="entry name" value="A2M"/>
    <property type="match status" value="1"/>
</dbReference>
<feature type="domain" description="Alpha-2-macroglobulin bait region" evidence="9">
    <location>
        <begin position="511"/>
        <end position="661"/>
    </location>
</feature>
<protein>
    <submittedName>
        <fullName evidence="13">Alpha-2-macroglobulin-like protein 1</fullName>
    </submittedName>
</protein>
<dbReference type="Pfam" id="PF17791">
    <property type="entry name" value="MG3"/>
    <property type="match status" value="1"/>
</dbReference>
<keyword evidence="5" id="KW-0732">Signal</keyword>
<dbReference type="Pfam" id="PF01835">
    <property type="entry name" value="MG2"/>
    <property type="match status" value="1"/>
</dbReference>